<dbReference type="RefSeq" id="WP_072545910.1">
    <property type="nucleotide sequence ID" value="NZ_CAUDDV010000003.1"/>
</dbReference>
<dbReference type="InterPro" id="IPR036709">
    <property type="entry name" value="Autotransporte_beta_dom_sf"/>
</dbReference>
<feature type="chain" id="PRO_5037778983" evidence="1">
    <location>
        <begin position="19"/>
        <end position="191"/>
    </location>
</feature>
<sequence>MKRCLILLMLFASLSLSAQNWAVKTNLLSDATASVSLGVEAGLSPRWTVDVSGSFNGWTFHDNKKWKHWLVQPELRYWLCERFNGHFFGAHLLGGVYNLSNIDMDFKLFGTDFGQLDGHRFEGWMVGAGLAYGYHWMLSRRWSLEGVIGLGYVYSRADKYLCPRCGEQLEDDEPHHYLGPTKAALNLIYVF</sequence>
<evidence type="ECO:0000313" key="2">
    <source>
        <dbReference type="EMBL" id="HJF91340.1"/>
    </source>
</evidence>
<feature type="signal peptide" evidence="1">
    <location>
        <begin position="1"/>
        <end position="18"/>
    </location>
</feature>
<dbReference type="EMBL" id="DYVX01000025">
    <property type="protein sequence ID" value="HJF91340.1"/>
    <property type="molecule type" value="Genomic_DNA"/>
</dbReference>
<dbReference type="InterPro" id="IPR021958">
    <property type="entry name" value="DUF3575"/>
</dbReference>
<dbReference type="AlphaFoldDB" id="A0A921HVT7"/>
<accession>A0A921HVT7</accession>
<evidence type="ECO:0000256" key="1">
    <source>
        <dbReference type="SAM" id="SignalP"/>
    </source>
</evidence>
<dbReference type="Pfam" id="PF12099">
    <property type="entry name" value="DUF3575"/>
    <property type="match status" value="1"/>
</dbReference>
<protein>
    <submittedName>
        <fullName evidence="2">DUF3575 domain-containing protein</fullName>
    </submittedName>
</protein>
<dbReference type="SUPFAM" id="SSF103515">
    <property type="entry name" value="Autotransporter"/>
    <property type="match status" value="1"/>
</dbReference>
<gene>
    <name evidence="2" type="ORF">K8W02_03010</name>
</gene>
<reference evidence="2" key="1">
    <citation type="journal article" date="2021" name="PeerJ">
        <title>Extensive microbial diversity within the chicken gut microbiome revealed by metagenomics and culture.</title>
        <authorList>
            <person name="Gilroy R."/>
            <person name="Ravi A."/>
            <person name="Getino M."/>
            <person name="Pursley I."/>
            <person name="Horton D.L."/>
            <person name="Alikhan N.F."/>
            <person name="Baker D."/>
            <person name="Gharbi K."/>
            <person name="Hall N."/>
            <person name="Watson M."/>
            <person name="Adriaenssens E.M."/>
            <person name="Foster-Nyarko E."/>
            <person name="Jarju S."/>
            <person name="Secka A."/>
            <person name="Antonio M."/>
            <person name="Oren A."/>
            <person name="Chaudhuri R.R."/>
            <person name="La Ragione R."/>
            <person name="Hildebrand F."/>
            <person name="Pallen M.J."/>
        </authorList>
    </citation>
    <scope>NUCLEOTIDE SEQUENCE</scope>
    <source>
        <strain evidence="2">CHK55-1828</strain>
    </source>
</reference>
<dbReference type="Proteomes" id="UP000717835">
    <property type="component" value="Unassembled WGS sequence"/>
</dbReference>
<dbReference type="Gene3D" id="2.40.128.130">
    <property type="entry name" value="Autotransporter beta-domain"/>
    <property type="match status" value="1"/>
</dbReference>
<keyword evidence="1" id="KW-0732">Signal</keyword>
<reference evidence="2" key="2">
    <citation type="submission" date="2021-09" db="EMBL/GenBank/DDBJ databases">
        <authorList>
            <person name="Gilroy R."/>
        </authorList>
    </citation>
    <scope>NUCLEOTIDE SEQUENCE</scope>
    <source>
        <strain evidence="2">CHK55-1828</strain>
    </source>
</reference>
<dbReference type="OrthoDB" id="1060107at2"/>
<comment type="caution">
    <text evidence="2">The sequence shown here is derived from an EMBL/GenBank/DDBJ whole genome shotgun (WGS) entry which is preliminary data.</text>
</comment>
<name>A0A921HVT7_9BACT</name>
<proteinExistence type="predicted"/>
<evidence type="ECO:0000313" key="3">
    <source>
        <dbReference type="Proteomes" id="UP000717835"/>
    </source>
</evidence>
<organism evidence="2 3">
    <name type="scientific">Mediterranea massiliensis</name>
    <dbReference type="NCBI Taxonomy" id="1841865"/>
    <lineage>
        <taxon>Bacteria</taxon>
        <taxon>Pseudomonadati</taxon>
        <taxon>Bacteroidota</taxon>
        <taxon>Bacteroidia</taxon>
        <taxon>Bacteroidales</taxon>
        <taxon>Bacteroidaceae</taxon>
        <taxon>Mediterranea</taxon>
    </lineage>
</organism>